<evidence type="ECO:0000256" key="2">
    <source>
        <dbReference type="ARBA" id="ARBA00022741"/>
    </source>
</evidence>
<organism evidence="5 6">
    <name type="scientific">Thermanaeromonas toyohensis ToBE</name>
    <dbReference type="NCBI Taxonomy" id="698762"/>
    <lineage>
        <taxon>Bacteria</taxon>
        <taxon>Bacillati</taxon>
        <taxon>Bacillota</taxon>
        <taxon>Clostridia</taxon>
        <taxon>Neomoorellales</taxon>
        <taxon>Neomoorellaceae</taxon>
        <taxon>Thermanaeromonas</taxon>
    </lineage>
</organism>
<keyword evidence="1" id="KW-0813">Transport</keyword>
<dbReference type="SUPFAM" id="SSF52540">
    <property type="entry name" value="P-loop containing nucleoside triphosphate hydrolases"/>
    <property type="match status" value="1"/>
</dbReference>
<dbReference type="GO" id="GO:0005524">
    <property type="term" value="F:ATP binding"/>
    <property type="evidence" value="ECO:0007669"/>
    <property type="project" value="UniProtKB-KW"/>
</dbReference>
<evidence type="ECO:0000313" key="6">
    <source>
        <dbReference type="Proteomes" id="UP000192569"/>
    </source>
</evidence>
<dbReference type="SMART" id="SM00382">
    <property type="entry name" value="AAA"/>
    <property type="match status" value="1"/>
</dbReference>
<evidence type="ECO:0000256" key="1">
    <source>
        <dbReference type="ARBA" id="ARBA00022448"/>
    </source>
</evidence>
<reference evidence="5 6" key="1">
    <citation type="submission" date="2017-04" db="EMBL/GenBank/DDBJ databases">
        <authorList>
            <person name="Afonso C.L."/>
            <person name="Miller P.J."/>
            <person name="Scott M.A."/>
            <person name="Spackman E."/>
            <person name="Goraichik I."/>
            <person name="Dimitrov K.M."/>
            <person name="Suarez D.L."/>
            <person name="Swayne D.E."/>
        </authorList>
    </citation>
    <scope>NUCLEOTIDE SEQUENCE [LARGE SCALE GENOMIC DNA]</scope>
    <source>
        <strain evidence="5 6">ToBE</strain>
    </source>
</reference>
<dbReference type="InterPro" id="IPR003439">
    <property type="entry name" value="ABC_transporter-like_ATP-bd"/>
</dbReference>
<dbReference type="OrthoDB" id="9810992at2"/>
<sequence length="253" mass="28056">MSKVLIEVEGLTKIYKQGGNHGVVALRDVSFTISRGEMVAIMGPSGSGKSTLMHILGCLDKPDKGRYILAGKDVTLMDTFELASIRNRYIGFVFQNFNLLGRATALENVALPLVYARVGRKERERRARYVLQTLGLAGREHHLPNQLSGGQQQRVAIGRALINNPELLLADEPTGQLDSKASADIMYLLQTFHRERGLTIVIVTHEPDIAYHCQRILRLRDGILVAEERVTEPKIAEPSMDILQGQVNGSWSS</sequence>
<dbReference type="PROSITE" id="PS50893">
    <property type="entry name" value="ABC_TRANSPORTER_2"/>
    <property type="match status" value="1"/>
</dbReference>
<dbReference type="AlphaFoldDB" id="A0A1W1V8D9"/>
<accession>A0A1W1V8D9</accession>
<dbReference type="EMBL" id="LT838272">
    <property type="protein sequence ID" value="SMB89628.1"/>
    <property type="molecule type" value="Genomic_DNA"/>
</dbReference>
<dbReference type="RefSeq" id="WP_157109725.1">
    <property type="nucleotide sequence ID" value="NZ_LT838272.1"/>
</dbReference>
<keyword evidence="3 5" id="KW-0067">ATP-binding</keyword>
<protein>
    <submittedName>
        <fullName evidence="5">Putative ABC transport system ATP-binding protein</fullName>
    </submittedName>
</protein>
<dbReference type="PANTHER" id="PTHR24220:SF86">
    <property type="entry name" value="ABC TRANSPORTER ABCH.1"/>
    <property type="match status" value="1"/>
</dbReference>
<dbReference type="GO" id="GO:0022857">
    <property type="term" value="F:transmembrane transporter activity"/>
    <property type="evidence" value="ECO:0007669"/>
    <property type="project" value="TreeGrafter"/>
</dbReference>
<dbReference type="InterPro" id="IPR015854">
    <property type="entry name" value="ABC_transpr_LolD-like"/>
</dbReference>
<evidence type="ECO:0000313" key="5">
    <source>
        <dbReference type="EMBL" id="SMB89628.1"/>
    </source>
</evidence>
<dbReference type="Pfam" id="PF00005">
    <property type="entry name" value="ABC_tran"/>
    <property type="match status" value="1"/>
</dbReference>
<dbReference type="GO" id="GO:0016887">
    <property type="term" value="F:ATP hydrolysis activity"/>
    <property type="evidence" value="ECO:0007669"/>
    <property type="project" value="InterPro"/>
</dbReference>
<dbReference type="GO" id="GO:0005886">
    <property type="term" value="C:plasma membrane"/>
    <property type="evidence" value="ECO:0007669"/>
    <property type="project" value="TreeGrafter"/>
</dbReference>
<dbReference type="Gene3D" id="3.40.50.300">
    <property type="entry name" value="P-loop containing nucleotide triphosphate hydrolases"/>
    <property type="match status" value="1"/>
</dbReference>
<dbReference type="CDD" id="cd03255">
    <property type="entry name" value="ABC_MJ0796_LolCDE_FtsE"/>
    <property type="match status" value="1"/>
</dbReference>
<evidence type="ECO:0000256" key="3">
    <source>
        <dbReference type="ARBA" id="ARBA00022840"/>
    </source>
</evidence>
<feature type="domain" description="ABC transporter" evidence="4">
    <location>
        <begin position="6"/>
        <end position="246"/>
    </location>
</feature>
<dbReference type="PROSITE" id="PS00211">
    <property type="entry name" value="ABC_TRANSPORTER_1"/>
    <property type="match status" value="1"/>
</dbReference>
<dbReference type="FunFam" id="3.40.50.300:FF:000032">
    <property type="entry name" value="Export ABC transporter ATP-binding protein"/>
    <property type="match status" value="1"/>
</dbReference>
<dbReference type="PANTHER" id="PTHR24220">
    <property type="entry name" value="IMPORT ATP-BINDING PROTEIN"/>
    <property type="match status" value="1"/>
</dbReference>
<dbReference type="InterPro" id="IPR017871">
    <property type="entry name" value="ABC_transporter-like_CS"/>
</dbReference>
<gene>
    <name evidence="5" type="ORF">SAMN00808754_0188</name>
</gene>
<dbReference type="GO" id="GO:0098796">
    <property type="term" value="C:membrane protein complex"/>
    <property type="evidence" value="ECO:0007669"/>
    <property type="project" value="UniProtKB-ARBA"/>
</dbReference>
<dbReference type="InterPro" id="IPR017911">
    <property type="entry name" value="MacB-like_ATP-bd"/>
</dbReference>
<dbReference type="STRING" id="698762.SAMN00808754_0188"/>
<dbReference type="InterPro" id="IPR003593">
    <property type="entry name" value="AAA+_ATPase"/>
</dbReference>
<dbReference type="InterPro" id="IPR027417">
    <property type="entry name" value="P-loop_NTPase"/>
</dbReference>
<name>A0A1W1V8D9_9FIRM</name>
<dbReference type="Proteomes" id="UP000192569">
    <property type="component" value="Chromosome I"/>
</dbReference>
<proteinExistence type="predicted"/>
<keyword evidence="6" id="KW-1185">Reference proteome</keyword>
<evidence type="ECO:0000259" key="4">
    <source>
        <dbReference type="PROSITE" id="PS50893"/>
    </source>
</evidence>
<keyword evidence="2" id="KW-0547">Nucleotide-binding</keyword>